<comment type="subcellular location">
    <subcellularLocation>
        <location evidence="2">Chromosome</location>
        <location evidence="2">Centromere</location>
    </subcellularLocation>
    <subcellularLocation>
        <location evidence="1">Nucleus</location>
    </subcellularLocation>
</comment>
<proteinExistence type="inferred from homology"/>
<organism evidence="8 9">
    <name type="scientific">Wickerhamomyces mucosus</name>
    <dbReference type="NCBI Taxonomy" id="1378264"/>
    <lineage>
        <taxon>Eukaryota</taxon>
        <taxon>Fungi</taxon>
        <taxon>Dikarya</taxon>
        <taxon>Ascomycota</taxon>
        <taxon>Saccharomycotina</taxon>
        <taxon>Saccharomycetes</taxon>
        <taxon>Phaffomycetales</taxon>
        <taxon>Wickerhamomycetaceae</taxon>
        <taxon>Wickerhamomyces</taxon>
    </lineage>
</organism>
<keyword evidence="5" id="KW-0539">Nucleus</keyword>
<dbReference type="GO" id="GO:0005634">
    <property type="term" value="C:nucleus"/>
    <property type="evidence" value="ECO:0007669"/>
    <property type="project" value="UniProtKB-SubCell"/>
</dbReference>
<evidence type="ECO:0000256" key="3">
    <source>
        <dbReference type="ARBA" id="ARBA00007321"/>
    </source>
</evidence>
<evidence type="ECO:0000313" key="8">
    <source>
        <dbReference type="EMBL" id="KAH3679679.1"/>
    </source>
</evidence>
<keyword evidence="6" id="KW-0137">Centromere</keyword>
<keyword evidence="9" id="KW-1185">Reference proteome</keyword>
<dbReference type="OrthoDB" id="10050372at2759"/>
<dbReference type="Proteomes" id="UP000769528">
    <property type="component" value="Unassembled WGS sequence"/>
</dbReference>
<name>A0A9P8PYP4_9ASCO</name>
<evidence type="ECO:0000256" key="6">
    <source>
        <dbReference type="ARBA" id="ARBA00023328"/>
    </source>
</evidence>
<accession>A0A9P8PYP4</accession>
<evidence type="ECO:0000256" key="2">
    <source>
        <dbReference type="ARBA" id="ARBA00004584"/>
    </source>
</evidence>
<feature type="compositionally biased region" description="Basic and acidic residues" evidence="7">
    <location>
        <begin position="1"/>
        <end position="14"/>
    </location>
</feature>
<feature type="region of interest" description="Disordered" evidence="7">
    <location>
        <begin position="1"/>
        <end position="30"/>
    </location>
</feature>
<gene>
    <name evidence="8" type="ORF">WICMUC_000819</name>
</gene>
<evidence type="ECO:0000256" key="7">
    <source>
        <dbReference type="SAM" id="MobiDB-lite"/>
    </source>
</evidence>
<evidence type="ECO:0000256" key="4">
    <source>
        <dbReference type="ARBA" id="ARBA00022454"/>
    </source>
</evidence>
<evidence type="ECO:0000256" key="5">
    <source>
        <dbReference type="ARBA" id="ARBA00023242"/>
    </source>
</evidence>
<reference evidence="8" key="2">
    <citation type="submission" date="2021-01" db="EMBL/GenBank/DDBJ databases">
        <authorList>
            <person name="Schikora-Tamarit M.A."/>
        </authorList>
    </citation>
    <scope>NUCLEOTIDE SEQUENCE</scope>
    <source>
        <strain evidence="8">CBS6341</strain>
    </source>
</reference>
<evidence type="ECO:0000256" key="1">
    <source>
        <dbReference type="ARBA" id="ARBA00004123"/>
    </source>
</evidence>
<evidence type="ECO:0000313" key="9">
    <source>
        <dbReference type="Proteomes" id="UP000769528"/>
    </source>
</evidence>
<dbReference type="GO" id="GO:0000776">
    <property type="term" value="C:kinetochore"/>
    <property type="evidence" value="ECO:0007669"/>
    <property type="project" value="InterPro"/>
</dbReference>
<protein>
    <submittedName>
        <fullName evidence="8">Uncharacterized protein</fullName>
    </submittedName>
</protein>
<keyword evidence="4" id="KW-0158">Chromosome</keyword>
<sequence length="277" mass="32712">MLNKQEPKKLELEPQTKQSPVPKKKRKLHDDYIEPQPVKHEFFDPLIAKYFKQKINKTKPNVMLQDAKEIKKNPAPNKLEKLDNILLENIYRMFGITLFPLSDPFARARGIESELLGVRIEIYNKFKGIFETPYYLILKKNHKELWIGFKNTIPIFIDLKDEIGDGISNHQLLKVLHNIREQLVKSSFKRQFFNYLKEQNLINIVENDLMYSNIIVETSAQNSNFRINLNLSLNDIISSSVKNDTVLEEEELLRLDNFFKGDINELERKLKYIKSNY</sequence>
<dbReference type="InterPro" id="IPR018464">
    <property type="entry name" value="CENP-O"/>
</dbReference>
<reference evidence="8" key="1">
    <citation type="journal article" date="2021" name="Open Biol.">
        <title>Shared evolutionary footprints suggest mitochondrial oxidative damage underlies multiple complex I losses in fungi.</title>
        <authorList>
            <person name="Schikora-Tamarit M.A."/>
            <person name="Marcet-Houben M."/>
            <person name="Nosek J."/>
            <person name="Gabaldon T."/>
        </authorList>
    </citation>
    <scope>NUCLEOTIDE SEQUENCE</scope>
    <source>
        <strain evidence="8">CBS6341</strain>
    </source>
</reference>
<comment type="caution">
    <text evidence="8">The sequence shown here is derived from an EMBL/GenBank/DDBJ whole genome shotgun (WGS) entry which is preliminary data.</text>
</comment>
<dbReference type="Pfam" id="PF09496">
    <property type="entry name" value="CENP-O"/>
    <property type="match status" value="1"/>
</dbReference>
<dbReference type="AlphaFoldDB" id="A0A9P8PYP4"/>
<comment type="similarity">
    <text evidence="3">Belongs to the CENP-O/MCM21 family.</text>
</comment>
<dbReference type="EMBL" id="JAEUBF010000264">
    <property type="protein sequence ID" value="KAH3679679.1"/>
    <property type="molecule type" value="Genomic_DNA"/>
</dbReference>